<feature type="transmembrane region" description="Helical" evidence="1">
    <location>
        <begin position="163"/>
        <end position="186"/>
    </location>
</feature>
<dbReference type="EMBL" id="VHSH01000007">
    <property type="protein sequence ID" value="TQV77722.1"/>
    <property type="molecule type" value="Genomic_DNA"/>
</dbReference>
<evidence type="ECO:0000313" key="3">
    <source>
        <dbReference type="Proteomes" id="UP000315252"/>
    </source>
</evidence>
<name>A0A545TKH0_9PROT</name>
<dbReference type="Proteomes" id="UP000315252">
    <property type="component" value="Unassembled WGS sequence"/>
</dbReference>
<sequence length="242" mass="26235">MYQTSFRLFKALLSYVAIAVVGEILLVIAQEKFPIGSGHIFVSVLIWSYLAFNAHAELLLPKNRDKTADNMRILGFALRTFGIGVIFAIPAVILVFPFIGRLLDAVTWSQVLATWGIIGLALAACFVIVFSLFGSLLPAFVADRARGLGPALARGWRQFFWTASRLIAGPVVTFALAYVVILGGSIYMDPHTDLLNAIYIPNVPMFAILILGYLIQALGTIMVAVVLSNAFLRAGSGEVAQT</sequence>
<comment type="caution">
    <text evidence="2">The sequence shown here is derived from an EMBL/GenBank/DDBJ whole genome shotgun (WGS) entry which is preliminary data.</text>
</comment>
<protein>
    <recommendedName>
        <fullName evidence="4">Glycerophosphoryl diester phosphodiesterase membrane domain-containing protein</fullName>
    </recommendedName>
</protein>
<keyword evidence="1" id="KW-0472">Membrane</keyword>
<feature type="transmembrane region" description="Helical" evidence="1">
    <location>
        <begin position="206"/>
        <end position="227"/>
    </location>
</feature>
<evidence type="ECO:0008006" key="4">
    <source>
        <dbReference type="Google" id="ProtNLM"/>
    </source>
</evidence>
<feature type="transmembrane region" description="Helical" evidence="1">
    <location>
        <begin position="35"/>
        <end position="52"/>
    </location>
</feature>
<evidence type="ECO:0000256" key="1">
    <source>
        <dbReference type="SAM" id="Phobius"/>
    </source>
</evidence>
<keyword evidence="3" id="KW-1185">Reference proteome</keyword>
<proteinExistence type="predicted"/>
<gene>
    <name evidence="2" type="ORF">FKG95_19345</name>
</gene>
<reference evidence="2 3" key="1">
    <citation type="submission" date="2019-06" db="EMBL/GenBank/DDBJ databases">
        <title>Whole genome sequence for Rhodospirillaceae sp. R148.</title>
        <authorList>
            <person name="Wang G."/>
        </authorList>
    </citation>
    <scope>NUCLEOTIDE SEQUENCE [LARGE SCALE GENOMIC DNA]</scope>
    <source>
        <strain evidence="2 3">R148</strain>
    </source>
</reference>
<feature type="transmembrane region" description="Helical" evidence="1">
    <location>
        <begin position="112"/>
        <end position="142"/>
    </location>
</feature>
<evidence type="ECO:0000313" key="2">
    <source>
        <dbReference type="EMBL" id="TQV77722.1"/>
    </source>
</evidence>
<dbReference type="AlphaFoldDB" id="A0A545TKH0"/>
<feature type="transmembrane region" description="Helical" evidence="1">
    <location>
        <begin position="73"/>
        <end position="100"/>
    </location>
</feature>
<feature type="transmembrane region" description="Helical" evidence="1">
    <location>
        <begin position="12"/>
        <end position="29"/>
    </location>
</feature>
<organism evidence="2 3">
    <name type="scientific">Denitrobaculum tricleocarpae</name>
    <dbReference type="NCBI Taxonomy" id="2591009"/>
    <lineage>
        <taxon>Bacteria</taxon>
        <taxon>Pseudomonadati</taxon>
        <taxon>Pseudomonadota</taxon>
        <taxon>Alphaproteobacteria</taxon>
        <taxon>Rhodospirillales</taxon>
        <taxon>Rhodospirillaceae</taxon>
        <taxon>Denitrobaculum</taxon>
    </lineage>
</organism>
<dbReference type="RefSeq" id="WP_142898066.1">
    <property type="nucleotide sequence ID" value="NZ_ML660058.1"/>
</dbReference>
<dbReference type="OrthoDB" id="8403889at2"/>
<accession>A0A545TKH0</accession>
<keyword evidence="1" id="KW-1133">Transmembrane helix</keyword>
<keyword evidence="1" id="KW-0812">Transmembrane</keyword>